<name>A0ABU1JRF7_9PROT</name>
<dbReference type="Proteomes" id="UP001262410">
    <property type="component" value="Unassembled WGS sequence"/>
</dbReference>
<proteinExistence type="predicted"/>
<reference evidence="2 3" key="1">
    <citation type="submission" date="2023-07" db="EMBL/GenBank/DDBJ databases">
        <title>Sorghum-associated microbial communities from plants grown in Nebraska, USA.</title>
        <authorList>
            <person name="Schachtman D."/>
        </authorList>
    </citation>
    <scope>NUCLEOTIDE SEQUENCE [LARGE SCALE GENOMIC DNA]</scope>
    <source>
        <strain evidence="2 3">584</strain>
    </source>
</reference>
<keyword evidence="3" id="KW-1185">Reference proteome</keyword>
<evidence type="ECO:0000256" key="1">
    <source>
        <dbReference type="SAM" id="MobiDB-lite"/>
    </source>
</evidence>
<dbReference type="EMBL" id="JAVDPW010000006">
    <property type="protein sequence ID" value="MDR6291196.1"/>
    <property type="molecule type" value="Genomic_DNA"/>
</dbReference>
<protein>
    <recommendedName>
        <fullName evidence="4">DUF222 domain-containing protein</fullName>
    </recommendedName>
</protein>
<organism evidence="2 3">
    <name type="scientific">Inquilinus ginsengisoli</name>
    <dbReference type="NCBI Taxonomy" id="363840"/>
    <lineage>
        <taxon>Bacteria</taxon>
        <taxon>Pseudomonadati</taxon>
        <taxon>Pseudomonadota</taxon>
        <taxon>Alphaproteobacteria</taxon>
        <taxon>Rhodospirillales</taxon>
        <taxon>Rhodospirillaceae</taxon>
        <taxon>Inquilinus</taxon>
    </lineage>
</organism>
<feature type="compositionally biased region" description="Low complexity" evidence="1">
    <location>
        <begin position="124"/>
        <end position="133"/>
    </location>
</feature>
<dbReference type="RefSeq" id="WP_309796187.1">
    <property type="nucleotide sequence ID" value="NZ_JAVDPW010000006.1"/>
</dbReference>
<gene>
    <name evidence="2" type="ORF">E9232_003722</name>
</gene>
<feature type="region of interest" description="Disordered" evidence="1">
    <location>
        <begin position="124"/>
        <end position="143"/>
    </location>
</feature>
<evidence type="ECO:0000313" key="3">
    <source>
        <dbReference type="Proteomes" id="UP001262410"/>
    </source>
</evidence>
<accession>A0ABU1JRF7</accession>
<comment type="caution">
    <text evidence="2">The sequence shown here is derived from an EMBL/GenBank/DDBJ whole genome shotgun (WGS) entry which is preliminary data.</text>
</comment>
<feature type="region of interest" description="Disordered" evidence="1">
    <location>
        <begin position="190"/>
        <end position="286"/>
    </location>
</feature>
<evidence type="ECO:0008006" key="4">
    <source>
        <dbReference type="Google" id="ProtNLM"/>
    </source>
</evidence>
<evidence type="ECO:0000313" key="2">
    <source>
        <dbReference type="EMBL" id="MDR6291196.1"/>
    </source>
</evidence>
<sequence length="286" mass="30940">MDNAPIDDAPAETPPVDPDREWTVWALGTLRELVDIDMRTARRLEGQHIVAGNRFEPPVTDFALAQARIARAARLTIAMTERIREAYRACKDAAEKAAVEIQERGQRRRAQVARAVAEALQAGKPARAGAKADAAPRESLTETEVPDVELDTLPIDEIVRRICRRRGLKPGRLPQGWDDVFAEDEAAEPLPEALDDPPLAAPDPINPADRDETGPPIPPGPEAAGQQLSRRGGPAHFIRSTGSTLLVPLAGGGEACARPFLPPSSSPRKRGSRRAPTGERFPLSRG</sequence>